<comment type="caution">
    <text evidence="1">The sequence shown here is derived from an EMBL/GenBank/DDBJ whole genome shotgun (WGS) entry which is preliminary data.</text>
</comment>
<evidence type="ECO:0000313" key="2">
    <source>
        <dbReference type="Proteomes" id="UP000789405"/>
    </source>
</evidence>
<accession>A0A9N8WDH6</accession>
<evidence type="ECO:0000313" key="1">
    <source>
        <dbReference type="EMBL" id="CAG8479220.1"/>
    </source>
</evidence>
<dbReference type="OrthoDB" id="10504378at2759"/>
<name>A0A9N8WDH6_9GLOM</name>
<dbReference type="SUPFAM" id="SSF81901">
    <property type="entry name" value="HCP-like"/>
    <property type="match status" value="1"/>
</dbReference>
<dbReference type="EMBL" id="CAJVPY010000545">
    <property type="protein sequence ID" value="CAG8479220.1"/>
    <property type="molecule type" value="Genomic_DNA"/>
</dbReference>
<dbReference type="Gene3D" id="1.25.40.10">
    <property type="entry name" value="Tetratricopeptide repeat domain"/>
    <property type="match status" value="1"/>
</dbReference>
<protein>
    <submittedName>
        <fullName evidence="1">22055_t:CDS:1</fullName>
    </submittedName>
</protein>
<proteinExistence type="predicted"/>
<dbReference type="AlphaFoldDB" id="A0A9N8WDH6"/>
<reference evidence="1" key="1">
    <citation type="submission" date="2021-06" db="EMBL/GenBank/DDBJ databases">
        <authorList>
            <person name="Kallberg Y."/>
            <person name="Tangrot J."/>
            <person name="Rosling A."/>
        </authorList>
    </citation>
    <scope>NUCLEOTIDE SEQUENCE</scope>
    <source>
        <strain evidence="1">MA453B</strain>
    </source>
</reference>
<dbReference type="Proteomes" id="UP000789405">
    <property type="component" value="Unassembled WGS sequence"/>
</dbReference>
<organism evidence="1 2">
    <name type="scientific">Dentiscutata erythropus</name>
    <dbReference type="NCBI Taxonomy" id="1348616"/>
    <lineage>
        <taxon>Eukaryota</taxon>
        <taxon>Fungi</taxon>
        <taxon>Fungi incertae sedis</taxon>
        <taxon>Mucoromycota</taxon>
        <taxon>Glomeromycotina</taxon>
        <taxon>Glomeromycetes</taxon>
        <taxon>Diversisporales</taxon>
        <taxon>Gigasporaceae</taxon>
        <taxon>Dentiscutata</taxon>
    </lineage>
</organism>
<gene>
    <name evidence="1" type="ORF">DERYTH_LOCUS1838</name>
</gene>
<dbReference type="InterPro" id="IPR011990">
    <property type="entry name" value="TPR-like_helical_dom_sf"/>
</dbReference>
<sequence>MSNKNADEHYKLLKLGREKYTAEDYKGAVCCLTSCSISKNNQIKNEAKLLLAMIYIKENLFFGKDIKDKTIQAFQYFNEVFQSNSEFSKKARDMLIICYQDGIGVERDDSKAAELYKEKHKKIKKI</sequence>
<keyword evidence="2" id="KW-1185">Reference proteome</keyword>